<feature type="compositionally biased region" description="Basic and acidic residues" evidence="14">
    <location>
        <begin position="120"/>
        <end position="132"/>
    </location>
</feature>
<dbReference type="SUPFAM" id="SSF54928">
    <property type="entry name" value="RNA-binding domain, RBD"/>
    <property type="match status" value="1"/>
</dbReference>
<evidence type="ECO:0000256" key="10">
    <source>
        <dbReference type="ARBA" id="ARBA00023242"/>
    </source>
</evidence>
<evidence type="ECO:0000256" key="13">
    <source>
        <dbReference type="PROSITE-ProRule" id="PRU00176"/>
    </source>
</evidence>
<dbReference type="PANTHER" id="PTHR11176:SF61">
    <property type="entry name" value="SRA STEM-LOOP INTERACTING RNA BINDING PROTEIN"/>
    <property type="match status" value="1"/>
</dbReference>
<dbReference type="Gene3D" id="3.30.70.330">
    <property type="match status" value="1"/>
</dbReference>
<evidence type="ECO:0000256" key="1">
    <source>
        <dbReference type="ARBA" id="ARBA00004123"/>
    </source>
</evidence>
<evidence type="ECO:0000256" key="12">
    <source>
        <dbReference type="ARBA" id="ARBA00068935"/>
    </source>
</evidence>
<dbReference type="InterPro" id="IPR000504">
    <property type="entry name" value="RRM_dom"/>
</dbReference>
<dbReference type="InterPro" id="IPR012677">
    <property type="entry name" value="Nucleotide-bd_a/b_plait_sf"/>
</dbReference>
<accession>A0AB34HV34</accession>
<comment type="subcellular location">
    <subcellularLocation>
        <location evidence="2">Mitochondrion</location>
    </subcellularLocation>
    <subcellularLocation>
        <location evidence="1">Nucleus</location>
    </subcellularLocation>
</comment>
<dbReference type="FunFam" id="3.30.70.330:FF:000392">
    <property type="entry name" value="SRA stem-loop-interacting RNA-binding protein, mitochondrial"/>
    <property type="match status" value="1"/>
</dbReference>
<sequence>MVIPIPWGPGGGTAENGIEDEGFSHFDDEECYDTANEHPLAIAYLRKIPWTGATSELGEHFAQFGHVGKCTVPFDKETGFHRGMGWIQFSSEELHNALQQENHVIDGVKHHVQTQKPKALQRDQTSDEEKEF</sequence>
<evidence type="ECO:0000256" key="3">
    <source>
        <dbReference type="ARBA" id="ARBA00022491"/>
    </source>
</evidence>
<evidence type="ECO:0000256" key="6">
    <source>
        <dbReference type="ARBA" id="ARBA00022946"/>
    </source>
</evidence>
<evidence type="ECO:0000313" key="17">
    <source>
        <dbReference type="Proteomes" id="UP001159641"/>
    </source>
</evidence>
<protein>
    <recommendedName>
        <fullName evidence="12">SRA stem-loop-interacting RNA-binding protein, mitochondrial</fullName>
    </recommendedName>
</protein>
<evidence type="ECO:0000256" key="5">
    <source>
        <dbReference type="ARBA" id="ARBA00022884"/>
    </source>
</evidence>
<keyword evidence="3" id="KW-0678">Repressor</keyword>
<evidence type="ECO:0000256" key="11">
    <source>
        <dbReference type="ARBA" id="ARBA00057077"/>
    </source>
</evidence>
<evidence type="ECO:0000256" key="9">
    <source>
        <dbReference type="ARBA" id="ARBA00023163"/>
    </source>
</evidence>
<reference evidence="16 17" key="1">
    <citation type="submission" date="2022-11" db="EMBL/GenBank/DDBJ databases">
        <title>Whole genome sequence of Eschrichtius robustus ER-17-0199.</title>
        <authorList>
            <person name="Bruniche-Olsen A."/>
            <person name="Black A.N."/>
            <person name="Fields C.J."/>
            <person name="Walden K."/>
            <person name="Dewoody J.A."/>
        </authorList>
    </citation>
    <scope>NUCLEOTIDE SEQUENCE [LARGE SCALE GENOMIC DNA]</scope>
    <source>
        <strain evidence="16">ER-17-0199</strain>
        <tissue evidence="16">Blubber</tissue>
    </source>
</reference>
<comment type="caution">
    <text evidence="16">The sequence shown here is derived from an EMBL/GenBank/DDBJ whole genome shotgun (WGS) entry which is preliminary data.</text>
</comment>
<keyword evidence="6" id="KW-0809">Transit peptide</keyword>
<keyword evidence="5 13" id="KW-0694">RNA-binding</keyword>
<evidence type="ECO:0000259" key="15">
    <source>
        <dbReference type="PROSITE" id="PS50102"/>
    </source>
</evidence>
<dbReference type="EMBL" id="JAIQCJ010000343">
    <property type="protein sequence ID" value="KAJ8796676.1"/>
    <property type="molecule type" value="Genomic_DNA"/>
</dbReference>
<evidence type="ECO:0000256" key="14">
    <source>
        <dbReference type="SAM" id="MobiDB-lite"/>
    </source>
</evidence>
<dbReference type="GO" id="GO:0005634">
    <property type="term" value="C:nucleus"/>
    <property type="evidence" value="ECO:0007669"/>
    <property type="project" value="UniProtKB-SubCell"/>
</dbReference>
<feature type="region of interest" description="Disordered" evidence="14">
    <location>
        <begin position="110"/>
        <end position="132"/>
    </location>
</feature>
<dbReference type="PROSITE" id="PS50102">
    <property type="entry name" value="RRM"/>
    <property type="match status" value="1"/>
</dbReference>
<dbReference type="AlphaFoldDB" id="A0AB34HV34"/>
<evidence type="ECO:0000256" key="7">
    <source>
        <dbReference type="ARBA" id="ARBA00023015"/>
    </source>
</evidence>
<evidence type="ECO:0000256" key="8">
    <source>
        <dbReference type="ARBA" id="ARBA00023128"/>
    </source>
</evidence>
<evidence type="ECO:0000313" key="16">
    <source>
        <dbReference type="EMBL" id="KAJ8796676.1"/>
    </source>
</evidence>
<dbReference type="SMART" id="SM00360">
    <property type="entry name" value="RRM"/>
    <property type="match status" value="1"/>
</dbReference>
<evidence type="ECO:0000256" key="2">
    <source>
        <dbReference type="ARBA" id="ARBA00004173"/>
    </source>
</evidence>
<keyword evidence="4" id="KW-0597">Phosphoprotein</keyword>
<organism evidence="16 17">
    <name type="scientific">Eschrichtius robustus</name>
    <name type="common">California gray whale</name>
    <name type="synonym">Eschrichtius gibbosus</name>
    <dbReference type="NCBI Taxonomy" id="9764"/>
    <lineage>
        <taxon>Eukaryota</taxon>
        <taxon>Metazoa</taxon>
        <taxon>Chordata</taxon>
        <taxon>Craniata</taxon>
        <taxon>Vertebrata</taxon>
        <taxon>Euteleostomi</taxon>
        <taxon>Mammalia</taxon>
        <taxon>Eutheria</taxon>
        <taxon>Laurasiatheria</taxon>
        <taxon>Artiodactyla</taxon>
        <taxon>Whippomorpha</taxon>
        <taxon>Cetacea</taxon>
        <taxon>Mysticeti</taxon>
        <taxon>Eschrichtiidae</taxon>
        <taxon>Eschrichtius</taxon>
    </lineage>
</organism>
<name>A0AB34HV34_ESCRO</name>
<keyword evidence="17" id="KW-1185">Reference proteome</keyword>
<comment type="function">
    <text evidence="11">RNA-binding protein that acts as a nuclear receptor corepressor. Probably acts by binding the SRA RNA, and repressing the SRA-mediated nuclear receptor coactivation. Binds the STR7 loop of SRA RNA. Also able to repress glucocorticoid (GR), androgen (AR), thyroid (TR) and VDR-mediated transactivation.</text>
</comment>
<keyword evidence="7" id="KW-0805">Transcription regulation</keyword>
<dbReference type="GO" id="GO:0005739">
    <property type="term" value="C:mitochondrion"/>
    <property type="evidence" value="ECO:0007669"/>
    <property type="project" value="UniProtKB-SubCell"/>
</dbReference>
<dbReference type="Proteomes" id="UP001159641">
    <property type="component" value="Unassembled WGS sequence"/>
</dbReference>
<proteinExistence type="predicted"/>
<feature type="domain" description="RRM" evidence="15">
    <location>
        <begin position="41"/>
        <end position="119"/>
    </location>
</feature>
<dbReference type="PANTHER" id="PTHR11176">
    <property type="entry name" value="BOULE-RELATED"/>
    <property type="match status" value="1"/>
</dbReference>
<gene>
    <name evidence="16" type="ORF">J1605_017779</name>
</gene>
<keyword evidence="10" id="KW-0539">Nucleus</keyword>
<dbReference type="Pfam" id="PF00076">
    <property type="entry name" value="RRM_1"/>
    <property type="match status" value="1"/>
</dbReference>
<evidence type="ECO:0000256" key="4">
    <source>
        <dbReference type="ARBA" id="ARBA00022553"/>
    </source>
</evidence>
<keyword evidence="8" id="KW-0496">Mitochondrion</keyword>
<dbReference type="GO" id="GO:0003723">
    <property type="term" value="F:RNA binding"/>
    <property type="evidence" value="ECO:0007669"/>
    <property type="project" value="UniProtKB-UniRule"/>
</dbReference>
<keyword evidence="9" id="KW-0804">Transcription</keyword>
<dbReference type="InterPro" id="IPR035979">
    <property type="entry name" value="RBD_domain_sf"/>
</dbReference>